<proteinExistence type="predicted"/>
<organism evidence="1 2">
    <name type="scientific">Acidithrix ferrooxidans</name>
    <dbReference type="NCBI Taxonomy" id="1280514"/>
    <lineage>
        <taxon>Bacteria</taxon>
        <taxon>Bacillati</taxon>
        <taxon>Actinomycetota</taxon>
        <taxon>Acidimicrobiia</taxon>
        <taxon>Acidimicrobiales</taxon>
        <taxon>Acidimicrobiaceae</taxon>
        <taxon>Acidithrix</taxon>
    </lineage>
</organism>
<dbReference type="Proteomes" id="UP000032360">
    <property type="component" value="Unassembled WGS sequence"/>
</dbReference>
<dbReference type="STRING" id="1280514.AXFE_05820"/>
<dbReference type="AlphaFoldDB" id="A0A0D8HKN1"/>
<protein>
    <recommendedName>
        <fullName evidence="3">AbiEi antitoxin C-terminal domain-containing protein</fullName>
    </recommendedName>
</protein>
<name>A0A0D8HKN1_9ACTN</name>
<keyword evidence="2" id="KW-1185">Reference proteome</keyword>
<reference evidence="1 2" key="1">
    <citation type="submission" date="2015-01" db="EMBL/GenBank/DDBJ databases">
        <title>Draft genome of the acidophilic iron oxidizer Acidithrix ferrooxidans strain Py-F3.</title>
        <authorList>
            <person name="Poehlein A."/>
            <person name="Eisen S."/>
            <person name="Schloemann M."/>
            <person name="Johnson B.D."/>
            <person name="Daniel R."/>
            <person name="Muehling M."/>
        </authorList>
    </citation>
    <scope>NUCLEOTIDE SEQUENCE [LARGE SCALE GENOMIC DNA]</scope>
    <source>
        <strain evidence="1 2">Py-F3</strain>
    </source>
</reference>
<gene>
    <name evidence="1" type="ORF">AXFE_05820</name>
</gene>
<accession>A0A0D8HKN1</accession>
<sequence length="191" mass="21549">MTVYERLLERAFDQHGFIRAAQARELSINPAILRQLAAVGRLEHRGWGLYRLVAIPITERDEFQEAVLWANGLGVIAGESALALWNLADVNPMKIEIVVPPNYQPRRQGQERYRIRRRNLQISDIEEVDNIRVITPKLAIDDVIKAGVSGELVAQAIANAKARELIGTVTEARLRVQLADRSTSKNSLRHE</sequence>
<evidence type="ECO:0000313" key="2">
    <source>
        <dbReference type="Proteomes" id="UP000032360"/>
    </source>
</evidence>
<dbReference type="RefSeq" id="WP_052604371.1">
    <property type="nucleotide sequence ID" value="NZ_JXYS01000013.1"/>
</dbReference>
<evidence type="ECO:0008006" key="3">
    <source>
        <dbReference type="Google" id="ProtNLM"/>
    </source>
</evidence>
<dbReference type="OrthoDB" id="3192636at2"/>
<comment type="caution">
    <text evidence="1">The sequence shown here is derived from an EMBL/GenBank/DDBJ whole genome shotgun (WGS) entry which is preliminary data.</text>
</comment>
<dbReference type="EMBL" id="JXYS01000013">
    <property type="protein sequence ID" value="KJF18535.1"/>
    <property type="molecule type" value="Genomic_DNA"/>
</dbReference>
<evidence type="ECO:0000313" key="1">
    <source>
        <dbReference type="EMBL" id="KJF18535.1"/>
    </source>
</evidence>